<comment type="caution">
    <text evidence="3">The sequence shown here is derived from an EMBL/GenBank/DDBJ whole genome shotgun (WGS) entry which is preliminary data.</text>
</comment>
<dbReference type="RefSeq" id="WP_155450882.1">
    <property type="nucleotide sequence ID" value="NZ_WNKT01000037.1"/>
</dbReference>
<feature type="signal peptide" evidence="2">
    <location>
        <begin position="1"/>
        <end position="19"/>
    </location>
</feature>
<evidence type="ECO:0000313" key="3">
    <source>
        <dbReference type="EMBL" id="MTW22314.1"/>
    </source>
</evidence>
<sequence>MKTLFAFICFAIISSPVLAQTGAVHDNEVAKGRIDFGWEGSGGGNLESYSKSSTGYPGRQGQFKFIFGGAPTMGKILFTHYNGSGWRDVIAIMPSGDLIAKGTMKSTQMIVGTESEIWPDYVFKESYSLMPIADLKQFIEKEGHLPGMPTAADIEENGHNLGLVSVKTLEKVEELALYVIHLKEENEDLRSELNALKTTLEK</sequence>
<evidence type="ECO:0008006" key="5">
    <source>
        <dbReference type="Google" id="ProtNLM"/>
    </source>
</evidence>
<name>A0A6N8EJ12_9GAMM</name>
<proteinExistence type="predicted"/>
<feature type="chain" id="PRO_5026761382" description="Peptidase S74 domain-containing protein" evidence="2">
    <location>
        <begin position="20"/>
        <end position="202"/>
    </location>
</feature>
<organism evidence="3 4">
    <name type="scientific">Allochromatium palmeri</name>
    <dbReference type="NCBI Taxonomy" id="231048"/>
    <lineage>
        <taxon>Bacteria</taxon>
        <taxon>Pseudomonadati</taxon>
        <taxon>Pseudomonadota</taxon>
        <taxon>Gammaproteobacteria</taxon>
        <taxon>Chromatiales</taxon>
        <taxon>Chromatiaceae</taxon>
        <taxon>Allochromatium</taxon>
    </lineage>
</organism>
<keyword evidence="4" id="KW-1185">Reference proteome</keyword>
<evidence type="ECO:0000256" key="1">
    <source>
        <dbReference type="SAM" id="Coils"/>
    </source>
</evidence>
<evidence type="ECO:0000256" key="2">
    <source>
        <dbReference type="SAM" id="SignalP"/>
    </source>
</evidence>
<reference evidence="3 4" key="1">
    <citation type="submission" date="2019-11" db="EMBL/GenBank/DDBJ databases">
        <title>Whole-genome sequence of the anaerobic purple sulfur bacterium Allochromatium palmeri DSM 15591.</title>
        <authorList>
            <person name="Kyndt J.A."/>
            <person name="Meyer T.E."/>
        </authorList>
    </citation>
    <scope>NUCLEOTIDE SEQUENCE [LARGE SCALE GENOMIC DNA]</scope>
    <source>
        <strain evidence="3 4">DSM 15591</strain>
    </source>
</reference>
<evidence type="ECO:0000313" key="4">
    <source>
        <dbReference type="Proteomes" id="UP000434044"/>
    </source>
</evidence>
<keyword evidence="2" id="KW-0732">Signal</keyword>
<dbReference type="EMBL" id="WNKT01000037">
    <property type="protein sequence ID" value="MTW22314.1"/>
    <property type="molecule type" value="Genomic_DNA"/>
</dbReference>
<dbReference type="Proteomes" id="UP000434044">
    <property type="component" value="Unassembled WGS sequence"/>
</dbReference>
<feature type="coiled-coil region" evidence="1">
    <location>
        <begin position="172"/>
        <end position="202"/>
    </location>
</feature>
<dbReference type="AlphaFoldDB" id="A0A6N8EJ12"/>
<gene>
    <name evidence="3" type="ORF">GJ668_14650</name>
</gene>
<protein>
    <recommendedName>
        <fullName evidence="5">Peptidase S74 domain-containing protein</fullName>
    </recommendedName>
</protein>
<accession>A0A6N8EJ12</accession>
<dbReference type="OrthoDB" id="4463518at2"/>
<keyword evidence="1" id="KW-0175">Coiled coil</keyword>